<feature type="transmembrane region" description="Helical" evidence="4">
    <location>
        <begin position="12"/>
        <end position="32"/>
    </location>
</feature>
<dbReference type="GO" id="GO:0005794">
    <property type="term" value="C:Golgi apparatus"/>
    <property type="evidence" value="ECO:0007669"/>
    <property type="project" value="TreeGrafter"/>
</dbReference>
<organism evidence="5 6">
    <name type="scientific">Coemansia javaensis</name>
    <dbReference type="NCBI Taxonomy" id="2761396"/>
    <lineage>
        <taxon>Eukaryota</taxon>
        <taxon>Fungi</taxon>
        <taxon>Fungi incertae sedis</taxon>
        <taxon>Zoopagomycota</taxon>
        <taxon>Kickxellomycotina</taxon>
        <taxon>Kickxellomycetes</taxon>
        <taxon>Kickxellales</taxon>
        <taxon>Kickxellaceae</taxon>
        <taxon>Coemansia</taxon>
    </lineage>
</organism>
<feature type="non-terminal residue" evidence="5">
    <location>
        <position position="353"/>
    </location>
</feature>
<feature type="active site" description="Nucleophile" evidence="3">
    <location>
        <position position="271"/>
    </location>
</feature>
<dbReference type="Proteomes" id="UP001140217">
    <property type="component" value="Unassembled WGS sequence"/>
</dbReference>
<dbReference type="Pfam" id="PF01793">
    <property type="entry name" value="Glyco_transf_15"/>
    <property type="match status" value="1"/>
</dbReference>
<dbReference type="GO" id="GO:0000026">
    <property type="term" value="F:alpha-1,2-mannosyltransferase activity"/>
    <property type="evidence" value="ECO:0007669"/>
    <property type="project" value="TreeGrafter"/>
</dbReference>
<comment type="caution">
    <text evidence="5">The sequence shown here is derived from an EMBL/GenBank/DDBJ whole genome shotgun (WGS) entry which is preliminary data.</text>
</comment>
<dbReference type="PANTHER" id="PTHR31121:SF6">
    <property type="entry name" value="ALPHA-1,2 MANNOSYLTRANSFERASE KTR1"/>
    <property type="match status" value="1"/>
</dbReference>
<dbReference type="InterPro" id="IPR029044">
    <property type="entry name" value="Nucleotide-diphossugar_trans"/>
</dbReference>
<dbReference type="EMBL" id="JANBUL010000220">
    <property type="protein sequence ID" value="KAJ2778598.1"/>
    <property type="molecule type" value="Genomic_DNA"/>
</dbReference>
<accession>A0A9W8LFP8</accession>
<sequence length="353" mass="40510">MQHQQPPAAPGLLPARAVLLLAAVAAAVLFFARPPPIEQARALAYGPAQIRESRLKPGAAAQPRPVRAAFVVLARNSELHALRASIRQLEDQFNARHHYPYVFLNNEPFSDEFKQAMEWATTGDCHFGLVPYDHWSVPPWVDRIRAMRARVAMAATVPYGGSESYRKMFESGFFYRHPLLDDFDYYWRVEPGVEFTCRIPYDPFQYMADNSKLYGFAISLREFPATVRSLWSVTNAFRAAYPEHVSANNTLRWLMTPAGDYNMCHFWSNFEIAALAFFRSPQYRAYFDFLDRAGGFFLERWGDAPVHTLAAAMFLDKSQVHYFGDIGYHHPPFQNCPTDPDYNGRYCFCNSNR</sequence>
<reference evidence="5" key="1">
    <citation type="submission" date="2022-07" db="EMBL/GenBank/DDBJ databases">
        <title>Phylogenomic reconstructions and comparative analyses of Kickxellomycotina fungi.</title>
        <authorList>
            <person name="Reynolds N.K."/>
            <person name="Stajich J.E."/>
            <person name="Barry K."/>
            <person name="Grigoriev I.V."/>
            <person name="Crous P."/>
            <person name="Smith M.E."/>
        </authorList>
    </citation>
    <scope>NUCLEOTIDE SEQUENCE</scope>
    <source>
        <strain evidence="5">NBRC 105414</strain>
    </source>
</reference>
<keyword evidence="4" id="KW-1133">Transmembrane helix</keyword>
<keyword evidence="2" id="KW-0808">Transferase</keyword>
<evidence type="ECO:0000256" key="3">
    <source>
        <dbReference type="PIRSR" id="PIRSR018153-1"/>
    </source>
</evidence>
<evidence type="ECO:0000256" key="1">
    <source>
        <dbReference type="ARBA" id="ARBA00007677"/>
    </source>
</evidence>
<proteinExistence type="inferred from homology"/>
<evidence type="ECO:0000256" key="4">
    <source>
        <dbReference type="SAM" id="Phobius"/>
    </source>
</evidence>
<keyword evidence="4" id="KW-0812">Transmembrane</keyword>
<dbReference type="PIRSF" id="PIRSF018153">
    <property type="entry name" value="Glyco_trans_15"/>
    <property type="match status" value="1"/>
</dbReference>
<dbReference type="Gene3D" id="3.90.550.10">
    <property type="entry name" value="Spore Coat Polysaccharide Biosynthesis Protein SpsA, Chain A"/>
    <property type="match status" value="1"/>
</dbReference>
<protein>
    <submittedName>
        <fullName evidence="5">Alpha-1,2-mannosyltransferase ktr1</fullName>
    </submittedName>
</protein>
<evidence type="ECO:0000256" key="2">
    <source>
        <dbReference type="ARBA" id="ARBA00022679"/>
    </source>
</evidence>
<evidence type="ECO:0000313" key="5">
    <source>
        <dbReference type="EMBL" id="KAJ2778598.1"/>
    </source>
</evidence>
<dbReference type="PANTHER" id="PTHR31121">
    <property type="entry name" value="ALPHA-1,2 MANNOSYLTRANSFERASE KTR1"/>
    <property type="match status" value="1"/>
</dbReference>
<dbReference type="GO" id="GO:0016020">
    <property type="term" value="C:membrane"/>
    <property type="evidence" value="ECO:0007669"/>
    <property type="project" value="InterPro"/>
</dbReference>
<name>A0A9W8LFP8_9FUNG</name>
<gene>
    <name evidence="5" type="primary">KTR1_3</name>
    <name evidence="5" type="ORF">H4R18_004512</name>
</gene>
<dbReference type="AlphaFoldDB" id="A0A9W8LFP8"/>
<keyword evidence="4" id="KW-0472">Membrane</keyword>
<dbReference type="GO" id="GO:0006487">
    <property type="term" value="P:protein N-linked glycosylation"/>
    <property type="evidence" value="ECO:0007669"/>
    <property type="project" value="TreeGrafter"/>
</dbReference>
<dbReference type="FunFam" id="3.90.550.10:FF:000051">
    <property type="entry name" value="Alpha-1,2-mannosyltransferase (Ktr4)"/>
    <property type="match status" value="1"/>
</dbReference>
<dbReference type="SUPFAM" id="SSF53448">
    <property type="entry name" value="Nucleotide-diphospho-sugar transferases"/>
    <property type="match status" value="1"/>
</dbReference>
<dbReference type="GO" id="GO:0000032">
    <property type="term" value="P:cell wall mannoprotein biosynthetic process"/>
    <property type="evidence" value="ECO:0007669"/>
    <property type="project" value="TreeGrafter"/>
</dbReference>
<comment type="similarity">
    <text evidence="1">Belongs to the glycosyltransferase 15 family.</text>
</comment>
<evidence type="ECO:0000313" key="6">
    <source>
        <dbReference type="Proteomes" id="UP001140217"/>
    </source>
</evidence>
<dbReference type="GO" id="GO:0006493">
    <property type="term" value="P:protein O-linked glycosylation"/>
    <property type="evidence" value="ECO:0007669"/>
    <property type="project" value="TreeGrafter"/>
</dbReference>
<dbReference type="OrthoDB" id="439943at2759"/>
<dbReference type="InterPro" id="IPR002685">
    <property type="entry name" value="Glyco_trans_15"/>
</dbReference>
<keyword evidence="6" id="KW-1185">Reference proteome</keyword>